<evidence type="ECO:0008006" key="3">
    <source>
        <dbReference type="Google" id="ProtNLM"/>
    </source>
</evidence>
<comment type="caution">
    <text evidence="1">The sequence shown here is derived from an EMBL/GenBank/DDBJ whole genome shotgun (WGS) entry which is preliminary data.</text>
</comment>
<evidence type="ECO:0000313" key="2">
    <source>
        <dbReference type="Proteomes" id="UP001158045"/>
    </source>
</evidence>
<proteinExistence type="predicted"/>
<sequence>MMIIGIAIIIFVIYYSSGKKLPGVDKAEDVLKERFVNGEIDEATYLRMKKTLKE</sequence>
<dbReference type="RefSeq" id="WP_281093319.1">
    <property type="nucleotide sequence ID" value="NZ_JARYZI010000002.1"/>
</dbReference>
<keyword evidence="2" id="KW-1185">Reference proteome</keyword>
<accession>A0ABT6NAS9</accession>
<dbReference type="EMBL" id="JARYZI010000002">
    <property type="protein sequence ID" value="MDH8677504.1"/>
    <property type="molecule type" value="Genomic_DNA"/>
</dbReference>
<reference evidence="1 2" key="1">
    <citation type="submission" date="2023-04" db="EMBL/GenBank/DDBJ databases">
        <title>Fusibacter bizertensis strain WBS, isolated from littoral bottom sediments of the Arctic seas - biochemical and genomic analysis.</title>
        <authorList>
            <person name="Brioukhanov A.L."/>
        </authorList>
    </citation>
    <scope>NUCLEOTIDE SEQUENCE [LARGE SCALE GENOMIC DNA]</scope>
    <source>
        <strain evidence="1 2">WBS</strain>
    </source>
</reference>
<evidence type="ECO:0000313" key="1">
    <source>
        <dbReference type="EMBL" id="MDH8677504.1"/>
    </source>
</evidence>
<protein>
    <recommendedName>
        <fullName evidence="3">SHOCT domain-containing protein</fullName>
    </recommendedName>
</protein>
<dbReference type="Proteomes" id="UP001158045">
    <property type="component" value="Unassembled WGS sequence"/>
</dbReference>
<gene>
    <name evidence="1" type="ORF">QE109_05060</name>
</gene>
<organism evidence="1 2">
    <name type="scientific">Fusibacter bizertensis</name>
    <dbReference type="NCBI Taxonomy" id="1488331"/>
    <lineage>
        <taxon>Bacteria</taxon>
        <taxon>Bacillati</taxon>
        <taxon>Bacillota</taxon>
        <taxon>Clostridia</taxon>
        <taxon>Eubacteriales</taxon>
        <taxon>Eubacteriales Family XII. Incertae Sedis</taxon>
        <taxon>Fusibacter</taxon>
    </lineage>
</organism>
<name>A0ABT6NAS9_9FIRM</name>